<comment type="caution">
    <text evidence="2">The sequence shown here is derived from an EMBL/GenBank/DDBJ whole genome shotgun (WGS) entry which is preliminary data.</text>
</comment>
<dbReference type="PANTHER" id="PTHR33116">
    <property type="entry name" value="REVERSE TRANSCRIPTASE ZINC-BINDING DOMAIN-CONTAINING PROTEIN-RELATED-RELATED"/>
    <property type="match status" value="1"/>
</dbReference>
<dbReference type="InterPro" id="IPR026960">
    <property type="entry name" value="RVT-Znf"/>
</dbReference>
<evidence type="ECO:0000259" key="1">
    <source>
        <dbReference type="Pfam" id="PF13966"/>
    </source>
</evidence>
<dbReference type="AlphaFoldDB" id="A0AAW2UA50"/>
<dbReference type="EMBL" id="JACGWJ010000006">
    <property type="protein sequence ID" value="KAL0414028.1"/>
    <property type="molecule type" value="Genomic_DNA"/>
</dbReference>
<sequence length="564" mass="63627">MEAKGQSTLASRGDKNTAFFHAKANERRIRKEVRALRNDKGVLVSDLSKLRDIVQQYFGVLFRSTRPSESMICEAIESMDGRVTTAMNESLLRPFVEDEIIIALKHMHPLKSPGSDEVLSHLLQQAEVKGEIQGVAVARHAPQVSHLLFADDTMIFFEATQQAICTIKEILLKFERASRLKTNLEKSAIVFSSNVHTTRQEELATILGVVVKRKHDKYLGLPSVVGRAKRDVFEGLKDHCWQKLNGWATKKLSQVGRLTLIKSVLQAIPSYVMNCFEIPEGTLKELERLMANFFWHGGGESKIHWIAWHRLCRKQEDGGLGIRRLKETNCALLAKQAWRVAMHPNSLLHQIYSSIARTRGLLVVGLRWRIGDGVSVPVVGVPWLPRPISFQIIRKPKTLHDSTKVAVLINESGWNVAVVTEEFDPIDSNCILSIPLPDTSRPDELIWHFDKHGKFSVRSAYSLACAMTTTASSSGCSQKWNLIWNLRLPPKLQLFLWKVCHRALPTLSNLRSRRIRLDKGCSFCGLEEEDAMLVFLRCPFARLVWAVSGVVWSQVDSGSDDAET</sequence>
<evidence type="ECO:0000313" key="2">
    <source>
        <dbReference type="EMBL" id="KAL0414028.1"/>
    </source>
</evidence>
<reference evidence="2" key="1">
    <citation type="submission" date="2020-06" db="EMBL/GenBank/DDBJ databases">
        <authorList>
            <person name="Li T."/>
            <person name="Hu X."/>
            <person name="Zhang T."/>
            <person name="Song X."/>
            <person name="Zhang H."/>
            <person name="Dai N."/>
            <person name="Sheng W."/>
            <person name="Hou X."/>
            <person name="Wei L."/>
        </authorList>
    </citation>
    <scope>NUCLEOTIDE SEQUENCE</scope>
    <source>
        <strain evidence="2">G02</strain>
        <tissue evidence="2">Leaf</tissue>
    </source>
</reference>
<accession>A0AAW2UA50</accession>
<dbReference type="Pfam" id="PF13966">
    <property type="entry name" value="zf-RVT"/>
    <property type="match status" value="1"/>
</dbReference>
<proteinExistence type="predicted"/>
<organism evidence="2">
    <name type="scientific">Sesamum radiatum</name>
    <name type="common">Black benniseed</name>
    <dbReference type="NCBI Taxonomy" id="300843"/>
    <lineage>
        <taxon>Eukaryota</taxon>
        <taxon>Viridiplantae</taxon>
        <taxon>Streptophyta</taxon>
        <taxon>Embryophyta</taxon>
        <taxon>Tracheophyta</taxon>
        <taxon>Spermatophyta</taxon>
        <taxon>Magnoliopsida</taxon>
        <taxon>eudicotyledons</taxon>
        <taxon>Gunneridae</taxon>
        <taxon>Pentapetalae</taxon>
        <taxon>asterids</taxon>
        <taxon>lamiids</taxon>
        <taxon>Lamiales</taxon>
        <taxon>Pedaliaceae</taxon>
        <taxon>Sesamum</taxon>
    </lineage>
</organism>
<dbReference type="PANTHER" id="PTHR33116:SF86">
    <property type="entry name" value="REVERSE TRANSCRIPTASE DOMAIN-CONTAINING PROTEIN"/>
    <property type="match status" value="1"/>
</dbReference>
<reference evidence="2" key="2">
    <citation type="journal article" date="2024" name="Plant">
        <title>Genomic evolution and insights into agronomic trait innovations of Sesamum species.</title>
        <authorList>
            <person name="Miao H."/>
            <person name="Wang L."/>
            <person name="Qu L."/>
            <person name="Liu H."/>
            <person name="Sun Y."/>
            <person name="Le M."/>
            <person name="Wang Q."/>
            <person name="Wei S."/>
            <person name="Zheng Y."/>
            <person name="Lin W."/>
            <person name="Duan Y."/>
            <person name="Cao H."/>
            <person name="Xiong S."/>
            <person name="Wang X."/>
            <person name="Wei L."/>
            <person name="Li C."/>
            <person name="Ma Q."/>
            <person name="Ju M."/>
            <person name="Zhao R."/>
            <person name="Li G."/>
            <person name="Mu C."/>
            <person name="Tian Q."/>
            <person name="Mei H."/>
            <person name="Zhang T."/>
            <person name="Gao T."/>
            <person name="Zhang H."/>
        </authorList>
    </citation>
    <scope>NUCLEOTIDE SEQUENCE</scope>
    <source>
        <strain evidence="2">G02</strain>
    </source>
</reference>
<protein>
    <recommendedName>
        <fullName evidence="1">Reverse transcriptase zinc-binding domain-containing protein</fullName>
    </recommendedName>
</protein>
<name>A0AAW2UA50_SESRA</name>
<feature type="domain" description="Reverse transcriptase zinc-binding" evidence="1">
    <location>
        <begin position="455"/>
        <end position="545"/>
    </location>
</feature>
<gene>
    <name evidence="2" type="ORF">Sradi_1604500</name>
</gene>